<gene>
    <name evidence="2" type="ORF">SAMN04488508_103365</name>
</gene>
<feature type="transmembrane region" description="Helical" evidence="1">
    <location>
        <begin position="88"/>
        <end position="107"/>
    </location>
</feature>
<dbReference type="RefSeq" id="WP_073315702.1">
    <property type="nucleotide sequence ID" value="NZ_FQYP01000003.1"/>
</dbReference>
<keyword evidence="1" id="KW-1133">Transmembrane helix</keyword>
<name>A0A1M6EE01_9FLAO</name>
<evidence type="ECO:0000256" key="1">
    <source>
        <dbReference type="SAM" id="Phobius"/>
    </source>
</evidence>
<reference evidence="3" key="1">
    <citation type="submission" date="2016-11" db="EMBL/GenBank/DDBJ databases">
        <authorList>
            <person name="Varghese N."/>
            <person name="Submissions S."/>
        </authorList>
    </citation>
    <scope>NUCLEOTIDE SEQUENCE [LARGE SCALE GENOMIC DNA]</scope>
    <source>
        <strain evidence="3">DSM 22623</strain>
    </source>
</reference>
<dbReference type="AlphaFoldDB" id="A0A1M6EE01"/>
<evidence type="ECO:0000313" key="3">
    <source>
        <dbReference type="Proteomes" id="UP000184432"/>
    </source>
</evidence>
<feature type="transmembrane region" description="Helical" evidence="1">
    <location>
        <begin position="56"/>
        <end position="76"/>
    </location>
</feature>
<dbReference type="EMBL" id="FQYP01000003">
    <property type="protein sequence ID" value="SHI83712.1"/>
    <property type="molecule type" value="Genomic_DNA"/>
</dbReference>
<evidence type="ECO:0000313" key="2">
    <source>
        <dbReference type="EMBL" id="SHI83712.1"/>
    </source>
</evidence>
<proteinExistence type="predicted"/>
<dbReference type="Proteomes" id="UP000184432">
    <property type="component" value="Unassembled WGS sequence"/>
</dbReference>
<keyword evidence="1" id="KW-0812">Transmembrane</keyword>
<accession>A0A1M6EE01</accession>
<organism evidence="2 3">
    <name type="scientific">Aquimarina spongiae</name>
    <dbReference type="NCBI Taxonomy" id="570521"/>
    <lineage>
        <taxon>Bacteria</taxon>
        <taxon>Pseudomonadati</taxon>
        <taxon>Bacteroidota</taxon>
        <taxon>Flavobacteriia</taxon>
        <taxon>Flavobacteriales</taxon>
        <taxon>Flavobacteriaceae</taxon>
        <taxon>Aquimarina</taxon>
    </lineage>
</organism>
<sequence length="157" mass="16450">MKLSKILSYVVLGVGILGAILWYVMSSSISDLMDQNGVSEARELPLDVAESSVSPLYSLTLIIFIVTIVATLFTVISTLLKNPSGLKNTAIGVVAFLIVVGIGFAMANGVETPLKDGDVLSASGSKWVGTGLYAFYVLAAVAVGLMFFSGIKKLIGK</sequence>
<feature type="transmembrane region" description="Helical" evidence="1">
    <location>
        <begin position="7"/>
        <end position="25"/>
    </location>
</feature>
<keyword evidence="1" id="KW-0472">Membrane</keyword>
<dbReference type="STRING" id="570521.SAMN04488508_103365"/>
<keyword evidence="3" id="KW-1185">Reference proteome</keyword>
<feature type="transmembrane region" description="Helical" evidence="1">
    <location>
        <begin position="127"/>
        <end position="148"/>
    </location>
</feature>
<protein>
    <submittedName>
        <fullName evidence="2">Uncharacterized protein</fullName>
    </submittedName>
</protein>
<dbReference type="OrthoDB" id="1446429at2"/>